<dbReference type="GO" id="GO:0006139">
    <property type="term" value="P:nucleobase-containing compound metabolic process"/>
    <property type="evidence" value="ECO:0007669"/>
    <property type="project" value="InterPro"/>
</dbReference>
<comment type="caution">
    <text evidence="3">The sequence shown here is derived from an EMBL/GenBank/DDBJ whole genome shotgun (WGS) entry which is preliminary data.</text>
</comment>
<keyword evidence="4" id="KW-1185">Reference proteome</keyword>
<dbReference type="PANTHER" id="PTHR47649">
    <property type="entry name" value="RIBONUCLEASE D"/>
    <property type="match status" value="1"/>
</dbReference>
<evidence type="ECO:0000259" key="2">
    <source>
        <dbReference type="PROSITE" id="PS50967"/>
    </source>
</evidence>
<dbReference type="CDD" id="cd06142">
    <property type="entry name" value="RNaseD_exo"/>
    <property type="match status" value="1"/>
</dbReference>
<dbReference type="Pfam" id="PF00570">
    <property type="entry name" value="HRDC"/>
    <property type="match status" value="1"/>
</dbReference>
<dbReference type="InterPro" id="IPR051086">
    <property type="entry name" value="RNase_D-like"/>
</dbReference>
<proteinExistence type="predicted"/>
<dbReference type="SMART" id="SM00341">
    <property type="entry name" value="HRDC"/>
    <property type="match status" value="1"/>
</dbReference>
<sequence>MRRARPVGFIAVETADQGIDTGEAPTPILLQEPADGTPPVVVDPAGLAHACAQLAGGTGAVAVDTERASGYRYWPKAYLVQLRREGAGTVLVDPIALEGELEPLREVLNDLEWVLHAASQDLPCLAELGLAPASLFDTELAGRLAGYERVALGTLVERLLGYQLEKGHSAADWSRRPLPVDWLNYAALDVELLIPLREKLEAELAAQGKLGWAKQEFEAVRTAPPPAPRAEPWRRTSGIHKVRTARGLAVVRALWEARDELARRRDRAPSRVLPDAAIINAVLADPRTMAELQALPVFSGRVQRRHAASWFRHLQAARSLPREALPSPSQPNDGPPPVNRWADKDPDAAARLSAARAALADIAAHHQLPVENLLLPDLLRRTCWRPPADRSVHGVGEVLREGGARPWQIELAAPALTEALGATAPRDS</sequence>
<reference evidence="3" key="1">
    <citation type="submission" date="2023-03" db="EMBL/GenBank/DDBJ databases">
        <title>Amycolatopsis taiwanensis NBRC 103393.</title>
        <authorList>
            <person name="Ichikawa N."/>
            <person name="Sato H."/>
            <person name="Tonouchi N."/>
        </authorList>
    </citation>
    <scope>NUCLEOTIDE SEQUENCE</scope>
    <source>
        <strain evidence="3">NBRC 103393</strain>
    </source>
</reference>
<evidence type="ECO:0000256" key="1">
    <source>
        <dbReference type="SAM" id="MobiDB-lite"/>
    </source>
</evidence>
<dbReference type="Pfam" id="PF18305">
    <property type="entry name" value="DNA_pol_A_exoN"/>
    <property type="match status" value="1"/>
</dbReference>
<dbReference type="GO" id="GO:0003676">
    <property type="term" value="F:nucleic acid binding"/>
    <property type="evidence" value="ECO:0007669"/>
    <property type="project" value="InterPro"/>
</dbReference>
<dbReference type="InterPro" id="IPR012337">
    <property type="entry name" value="RNaseH-like_sf"/>
</dbReference>
<dbReference type="InterPro" id="IPR036397">
    <property type="entry name" value="RNaseH_sf"/>
</dbReference>
<dbReference type="InterPro" id="IPR010997">
    <property type="entry name" value="HRDC-like_sf"/>
</dbReference>
<dbReference type="Proteomes" id="UP001165136">
    <property type="component" value="Unassembled WGS sequence"/>
</dbReference>
<dbReference type="InterPro" id="IPR002121">
    <property type="entry name" value="HRDC_dom"/>
</dbReference>
<feature type="region of interest" description="Disordered" evidence="1">
    <location>
        <begin position="321"/>
        <end position="344"/>
    </location>
</feature>
<dbReference type="AlphaFoldDB" id="A0A9W6R5D3"/>
<dbReference type="InterPro" id="IPR044876">
    <property type="entry name" value="HRDC_dom_sf"/>
</dbReference>
<dbReference type="Gene3D" id="1.10.150.80">
    <property type="entry name" value="HRDC domain"/>
    <property type="match status" value="2"/>
</dbReference>
<name>A0A9W6R5D3_9PSEU</name>
<gene>
    <name evidence="3" type="primary">rnd</name>
    <name evidence="3" type="ORF">Atai01_63580</name>
</gene>
<dbReference type="EMBL" id="BSTI01000018">
    <property type="protein sequence ID" value="GLY69739.1"/>
    <property type="molecule type" value="Genomic_DNA"/>
</dbReference>
<accession>A0A9W6R5D3</accession>
<dbReference type="Pfam" id="PF01612">
    <property type="entry name" value="DNA_pol_A_exo1"/>
    <property type="match status" value="1"/>
</dbReference>
<protein>
    <submittedName>
        <fullName evidence="3">Ribonuclease D</fullName>
    </submittedName>
</protein>
<feature type="domain" description="HRDC" evidence="2">
    <location>
        <begin position="244"/>
        <end position="324"/>
    </location>
</feature>
<dbReference type="GO" id="GO:0008408">
    <property type="term" value="F:3'-5' exonuclease activity"/>
    <property type="evidence" value="ECO:0007669"/>
    <property type="project" value="InterPro"/>
</dbReference>
<dbReference type="InterPro" id="IPR002562">
    <property type="entry name" value="3'-5'_exonuclease_dom"/>
</dbReference>
<dbReference type="SUPFAM" id="SSF53098">
    <property type="entry name" value="Ribonuclease H-like"/>
    <property type="match status" value="1"/>
</dbReference>
<evidence type="ECO:0000313" key="4">
    <source>
        <dbReference type="Proteomes" id="UP001165136"/>
    </source>
</evidence>
<evidence type="ECO:0000313" key="3">
    <source>
        <dbReference type="EMBL" id="GLY69739.1"/>
    </source>
</evidence>
<dbReference type="GO" id="GO:0000166">
    <property type="term" value="F:nucleotide binding"/>
    <property type="evidence" value="ECO:0007669"/>
    <property type="project" value="InterPro"/>
</dbReference>
<dbReference type="SUPFAM" id="SSF47819">
    <property type="entry name" value="HRDC-like"/>
    <property type="match status" value="1"/>
</dbReference>
<dbReference type="InterPro" id="IPR041605">
    <property type="entry name" value="Exo_C"/>
</dbReference>
<dbReference type="Gene3D" id="3.30.420.10">
    <property type="entry name" value="Ribonuclease H-like superfamily/Ribonuclease H"/>
    <property type="match status" value="1"/>
</dbReference>
<dbReference type="SMART" id="SM00474">
    <property type="entry name" value="35EXOc"/>
    <property type="match status" value="1"/>
</dbReference>
<dbReference type="PROSITE" id="PS50967">
    <property type="entry name" value="HRDC"/>
    <property type="match status" value="1"/>
</dbReference>
<dbReference type="PANTHER" id="PTHR47649:SF1">
    <property type="entry name" value="RIBONUCLEASE D"/>
    <property type="match status" value="1"/>
</dbReference>
<organism evidence="3 4">
    <name type="scientific">Amycolatopsis taiwanensis</name>
    <dbReference type="NCBI Taxonomy" id="342230"/>
    <lineage>
        <taxon>Bacteria</taxon>
        <taxon>Bacillati</taxon>
        <taxon>Actinomycetota</taxon>
        <taxon>Actinomycetes</taxon>
        <taxon>Pseudonocardiales</taxon>
        <taxon>Pseudonocardiaceae</taxon>
        <taxon>Amycolatopsis</taxon>
    </lineage>
</organism>